<keyword evidence="1" id="KW-0695">RNA-directed DNA polymerase</keyword>
<dbReference type="Proteomes" id="UP000887159">
    <property type="component" value="Unassembled WGS sequence"/>
</dbReference>
<reference evidence="1" key="1">
    <citation type="submission" date="2020-08" db="EMBL/GenBank/DDBJ databases">
        <title>Multicomponent nature underlies the extraordinary mechanical properties of spider dragline silk.</title>
        <authorList>
            <person name="Kono N."/>
            <person name="Nakamura H."/>
            <person name="Mori M."/>
            <person name="Yoshida Y."/>
            <person name="Ohtoshi R."/>
            <person name="Malay A.D."/>
            <person name="Moran D.A.P."/>
            <person name="Tomita M."/>
            <person name="Numata K."/>
            <person name="Arakawa K."/>
        </authorList>
    </citation>
    <scope>NUCLEOTIDE SEQUENCE</scope>
</reference>
<dbReference type="AlphaFoldDB" id="A0A8X6RTP7"/>
<gene>
    <name evidence="1" type="primary">X-elementORF2_97</name>
    <name evidence="1" type="ORF">TNCV_2292031</name>
</gene>
<organism evidence="1 2">
    <name type="scientific">Trichonephila clavipes</name>
    <name type="common">Golden silk orbweaver</name>
    <name type="synonym">Nephila clavipes</name>
    <dbReference type="NCBI Taxonomy" id="2585209"/>
    <lineage>
        <taxon>Eukaryota</taxon>
        <taxon>Metazoa</taxon>
        <taxon>Ecdysozoa</taxon>
        <taxon>Arthropoda</taxon>
        <taxon>Chelicerata</taxon>
        <taxon>Arachnida</taxon>
        <taxon>Araneae</taxon>
        <taxon>Araneomorphae</taxon>
        <taxon>Entelegynae</taxon>
        <taxon>Araneoidea</taxon>
        <taxon>Nephilidae</taxon>
        <taxon>Trichonephila</taxon>
    </lineage>
</organism>
<keyword evidence="2" id="KW-1185">Reference proteome</keyword>
<protein>
    <submittedName>
        <fullName evidence="1">Putative RNA-directed DNA polymerase from transposon X-element</fullName>
    </submittedName>
</protein>
<accession>A0A8X6RTP7</accession>
<dbReference type="EMBL" id="BMAU01021190">
    <property type="protein sequence ID" value="GFX96315.1"/>
    <property type="molecule type" value="Genomic_DNA"/>
</dbReference>
<sequence length="133" mass="15525">MRLIERQLQTAVNNILKWCDTNGHSISASKSCCVHFCRKRGIHPDPEIRIRDIQIPVVPDVRFLGVIFDRRLTFLPHILHLRKRCEKSLNLLKVLSNTSWGRIEHHYSECIRQSYSLASTTDVLHTDRRATLL</sequence>
<keyword evidence="1" id="KW-0548">Nucleotidyltransferase</keyword>
<evidence type="ECO:0000313" key="1">
    <source>
        <dbReference type="EMBL" id="GFX96315.1"/>
    </source>
</evidence>
<name>A0A8X6RTP7_TRICX</name>
<dbReference type="GO" id="GO:0003964">
    <property type="term" value="F:RNA-directed DNA polymerase activity"/>
    <property type="evidence" value="ECO:0007669"/>
    <property type="project" value="UniProtKB-KW"/>
</dbReference>
<comment type="caution">
    <text evidence="1">The sequence shown here is derived from an EMBL/GenBank/DDBJ whole genome shotgun (WGS) entry which is preliminary data.</text>
</comment>
<proteinExistence type="predicted"/>
<keyword evidence="1" id="KW-0808">Transferase</keyword>
<evidence type="ECO:0000313" key="2">
    <source>
        <dbReference type="Proteomes" id="UP000887159"/>
    </source>
</evidence>